<dbReference type="GO" id="GO:1990077">
    <property type="term" value="C:primosome complex"/>
    <property type="evidence" value="ECO:0007669"/>
    <property type="project" value="UniProtKB-KW"/>
</dbReference>
<dbReference type="GO" id="GO:0006269">
    <property type="term" value="P:DNA replication, synthesis of primer"/>
    <property type="evidence" value="ECO:0007669"/>
    <property type="project" value="UniProtKB-UniRule"/>
</dbReference>
<evidence type="ECO:0000256" key="9">
    <source>
        <dbReference type="ARBA" id="ARBA00022842"/>
    </source>
</evidence>
<keyword evidence="7 12" id="KW-0863">Zinc-finger</keyword>
<dbReference type="InterPro" id="IPR050219">
    <property type="entry name" value="DnaG_primase"/>
</dbReference>
<dbReference type="AlphaFoldDB" id="A0A0G1PNM4"/>
<gene>
    <name evidence="12" type="primary">dnaG</name>
    <name evidence="16" type="ORF">UX45_C0001G0098</name>
</gene>
<dbReference type="InterPro" id="IPR006295">
    <property type="entry name" value="DNA_primase_DnaG"/>
</dbReference>
<dbReference type="FunFam" id="3.90.580.10:FF:000001">
    <property type="entry name" value="DNA primase"/>
    <property type="match status" value="1"/>
</dbReference>
<dbReference type="Pfam" id="PF10410">
    <property type="entry name" value="DnaB_bind"/>
    <property type="match status" value="1"/>
</dbReference>
<dbReference type="Proteomes" id="UP000034705">
    <property type="component" value="Unassembled WGS sequence"/>
</dbReference>
<keyword evidence="5 12" id="KW-0235">DNA replication</keyword>
<dbReference type="SUPFAM" id="SSF56731">
    <property type="entry name" value="DNA primase core"/>
    <property type="match status" value="1"/>
</dbReference>
<evidence type="ECO:0000313" key="17">
    <source>
        <dbReference type="Proteomes" id="UP000034705"/>
    </source>
</evidence>
<dbReference type="InterPro" id="IPR006171">
    <property type="entry name" value="TOPRIM_dom"/>
</dbReference>
<dbReference type="GO" id="GO:0003677">
    <property type="term" value="F:DNA binding"/>
    <property type="evidence" value="ECO:0007669"/>
    <property type="project" value="UniProtKB-KW"/>
</dbReference>
<evidence type="ECO:0000256" key="11">
    <source>
        <dbReference type="ARBA" id="ARBA00023163"/>
    </source>
</evidence>
<keyword evidence="9" id="KW-0460">Magnesium</keyword>
<dbReference type="InterPro" id="IPR036977">
    <property type="entry name" value="DNA_primase_Znf_CHC2"/>
</dbReference>
<dbReference type="Pfam" id="PF01807">
    <property type="entry name" value="Zn_ribbon_DnaG"/>
    <property type="match status" value="1"/>
</dbReference>
<dbReference type="SUPFAM" id="SSF57783">
    <property type="entry name" value="Zinc beta-ribbon"/>
    <property type="match status" value="1"/>
</dbReference>
<sequence>MEPKDEIKQKLDVAEVIREYLELKPAGGGSFKAVCPFHQEKTPSFYVSSEKQIWHCFGCGEGGDIFAFVMKMEGLDFPEALRHLGKKAGVEIKRFSTEQSQEKYRLAEINRLAAAFYRKVLEDAPRAEAARAYLEKRGIDAKLRELFGIGFALDAWDTLALFLEKRGFASHECQKAGLLLPRKTGSGMIDRFRARVMIPLRDQHGNVVGFTGRVLPGSDDQGPKYMNSPETPLYHKSDLLFGLDLAKKAIREEKSVIIVEGNLDVVASHKAGVEHVVASSGTALTESQLTQLKRFTHTIIFSFDADAAGLEAARRGMRLARSLGLDVRVAALPSSYKDPDELVQKEPECWKEVVRKTVPSMQFLIEKMTAGKDLRQVDDKRIVAAALLPELMDLQDVVEREHWLRIIADLLQTDMDVLRSSLKPSISTATSAPQKSPTPEKKIFSKEEKASMLLIGCGVLDGAWMERMITLFNPEELVPIEAQMLYRILANSYHKAQPLAQQTFFERLREELGATAEGKELIPLLDASTLSAEQFLHTLSPQQAQAQLDLLVHMLHEFYHKVQTRAFVAQLRQAEQAGDTAQVEKILRQFPEA</sequence>
<dbReference type="NCBIfam" id="TIGR01391">
    <property type="entry name" value="dnaG"/>
    <property type="match status" value="1"/>
</dbReference>
<organism evidence="16 17">
    <name type="scientific">Candidatus Uhrbacteria bacterium GW2011_GWF2_46_218</name>
    <dbReference type="NCBI Taxonomy" id="1619001"/>
    <lineage>
        <taxon>Bacteria</taxon>
        <taxon>Candidatus Uhriibacteriota</taxon>
    </lineage>
</organism>
<reference evidence="16 17" key="1">
    <citation type="journal article" date="2015" name="Nature">
        <title>rRNA introns, odd ribosomes, and small enigmatic genomes across a large radiation of phyla.</title>
        <authorList>
            <person name="Brown C.T."/>
            <person name="Hug L.A."/>
            <person name="Thomas B.C."/>
            <person name="Sharon I."/>
            <person name="Castelle C.J."/>
            <person name="Singh A."/>
            <person name="Wilkins M.J."/>
            <person name="Williams K.H."/>
            <person name="Banfield J.F."/>
        </authorList>
    </citation>
    <scope>NUCLEOTIDE SEQUENCE [LARGE SCALE GENOMIC DNA]</scope>
</reference>
<dbReference type="EC" id="2.7.7.101" evidence="12"/>
<evidence type="ECO:0000259" key="15">
    <source>
        <dbReference type="PROSITE" id="PS50880"/>
    </source>
</evidence>
<keyword evidence="8 12" id="KW-0862">Zinc</keyword>
<dbReference type="Pfam" id="PF13155">
    <property type="entry name" value="Toprim_2"/>
    <property type="match status" value="1"/>
</dbReference>
<comment type="subunit">
    <text evidence="12">Monomer. Interacts with DnaB.</text>
</comment>
<dbReference type="SMART" id="SM00493">
    <property type="entry name" value="TOPRIM"/>
    <property type="match status" value="1"/>
</dbReference>
<comment type="domain">
    <text evidence="12">Contains an N-terminal zinc-binding domain, a central core domain that contains the primase activity, and a C-terminal DnaB-binding domain.</text>
</comment>
<dbReference type="GO" id="GO:0008270">
    <property type="term" value="F:zinc ion binding"/>
    <property type="evidence" value="ECO:0007669"/>
    <property type="project" value="UniProtKB-UniRule"/>
</dbReference>
<accession>A0A0G1PNM4</accession>
<evidence type="ECO:0000256" key="14">
    <source>
        <dbReference type="PIRSR" id="PIRSR002811-1"/>
    </source>
</evidence>
<evidence type="ECO:0000256" key="5">
    <source>
        <dbReference type="ARBA" id="ARBA00022705"/>
    </source>
</evidence>
<dbReference type="InterPro" id="IPR019475">
    <property type="entry name" value="DNA_primase_DnaB-bd"/>
</dbReference>
<keyword evidence="2 12" id="KW-0639">Primosome</keyword>
<keyword evidence="6 12" id="KW-0479">Metal-binding</keyword>
<dbReference type="InterPro" id="IPR030846">
    <property type="entry name" value="DnaG_bac"/>
</dbReference>
<evidence type="ECO:0000256" key="1">
    <source>
        <dbReference type="ARBA" id="ARBA00022478"/>
    </source>
</evidence>
<dbReference type="HAMAP" id="MF_00974">
    <property type="entry name" value="DNA_primase_DnaG"/>
    <property type="match status" value="1"/>
</dbReference>
<evidence type="ECO:0000256" key="13">
    <source>
        <dbReference type="PIRNR" id="PIRNR002811"/>
    </source>
</evidence>
<dbReference type="PIRSF" id="PIRSF002811">
    <property type="entry name" value="DnaG"/>
    <property type="match status" value="1"/>
</dbReference>
<feature type="zinc finger region" description="CHC2-type" evidence="12 14">
    <location>
        <begin position="35"/>
        <end position="59"/>
    </location>
</feature>
<evidence type="ECO:0000256" key="2">
    <source>
        <dbReference type="ARBA" id="ARBA00022515"/>
    </source>
</evidence>
<dbReference type="EMBL" id="LCMG01000001">
    <property type="protein sequence ID" value="KKU34389.1"/>
    <property type="molecule type" value="Genomic_DNA"/>
</dbReference>
<keyword evidence="4 12" id="KW-0548">Nucleotidyltransferase</keyword>
<dbReference type="Gene3D" id="3.40.1360.10">
    <property type="match status" value="1"/>
</dbReference>
<dbReference type="PROSITE" id="PS50880">
    <property type="entry name" value="TOPRIM"/>
    <property type="match status" value="1"/>
</dbReference>
<comment type="cofactor">
    <cofactor evidence="12 13 14">
        <name>Zn(2+)</name>
        <dbReference type="ChEBI" id="CHEBI:29105"/>
    </cofactor>
    <text evidence="12 13 14">Binds 1 zinc ion per monomer.</text>
</comment>
<dbReference type="GO" id="GO:0003899">
    <property type="term" value="F:DNA-directed RNA polymerase activity"/>
    <property type="evidence" value="ECO:0007669"/>
    <property type="project" value="UniProtKB-UniRule"/>
</dbReference>
<feature type="domain" description="Toprim" evidence="15">
    <location>
        <begin position="254"/>
        <end position="335"/>
    </location>
</feature>
<dbReference type="GO" id="GO:0005737">
    <property type="term" value="C:cytoplasm"/>
    <property type="evidence" value="ECO:0007669"/>
    <property type="project" value="TreeGrafter"/>
</dbReference>
<dbReference type="SMART" id="SM00400">
    <property type="entry name" value="ZnF_CHCC"/>
    <property type="match status" value="1"/>
</dbReference>
<dbReference type="CDD" id="cd03364">
    <property type="entry name" value="TOPRIM_DnaG_primases"/>
    <property type="match status" value="1"/>
</dbReference>
<dbReference type="InterPro" id="IPR013264">
    <property type="entry name" value="DNAG_N"/>
</dbReference>
<dbReference type="GO" id="GO:0000428">
    <property type="term" value="C:DNA-directed RNA polymerase complex"/>
    <property type="evidence" value="ECO:0007669"/>
    <property type="project" value="UniProtKB-KW"/>
</dbReference>
<dbReference type="PANTHER" id="PTHR30313:SF2">
    <property type="entry name" value="DNA PRIMASE"/>
    <property type="match status" value="1"/>
</dbReference>
<evidence type="ECO:0000256" key="12">
    <source>
        <dbReference type="HAMAP-Rule" id="MF_00974"/>
    </source>
</evidence>
<comment type="catalytic activity">
    <reaction evidence="12">
        <text>ssDNA + n NTP = ssDNA/pppN(pN)n-1 hybrid + (n-1) diphosphate.</text>
        <dbReference type="EC" id="2.7.7.101"/>
    </reaction>
</comment>
<protein>
    <recommendedName>
        <fullName evidence="12 13">DNA primase</fullName>
        <ecNumber evidence="12">2.7.7.101</ecNumber>
    </recommendedName>
</protein>
<evidence type="ECO:0000256" key="4">
    <source>
        <dbReference type="ARBA" id="ARBA00022695"/>
    </source>
</evidence>
<dbReference type="Gene3D" id="3.90.580.10">
    <property type="entry name" value="Zinc finger, CHC2-type domain"/>
    <property type="match status" value="1"/>
</dbReference>
<name>A0A0G1PNM4_9BACT</name>
<proteinExistence type="inferred from homology"/>
<comment type="similarity">
    <text evidence="12 13">Belongs to the DnaG primase family.</text>
</comment>
<dbReference type="FunFam" id="3.90.980.10:FF:000001">
    <property type="entry name" value="DNA primase"/>
    <property type="match status" value="1"/>
</dbReference>
<evidence type="ECO:0000256" key="10">
    <source>
        <dbReference type="ARBA" id="ARBA00023125"/>
    </source>
</evidence>
<evidence type="ECO:0000313" key="16">
    <source>
        <dbReference type="EMBL" id="KKU34389.1"/>
    </source>
</evidence>
<dbReference type="Pfam" id="PF08275">
    <property type="entry name" value="DNAG_N"/>
    <property type="match status" value="1"/>
</dbReference>
<evidence type="ECO:0000256" key="3">
    <source>
        <dbReference type="ARBA" id="ARBA00022679"/>
    </source>
</evidence>
<keyword evidence="1 12" id="KW-0240">DNA-directed RNA polymerase</keyword>
<evidence type="ECO:0000256" key="8">
    <source>
        <dbReference type="ARBA" id="ARBA00022833"/>
    </source>
</evidence>
<keyword evidence="3 12" id="KW-0808">Transferase</keyword>
<dbReference type="InterPro" id="IPR037068">
    <property type="entry name" value="DNA_primase_core_N_sf"/>
</dbReference>
<comment type="caution">
    <text evidence="16">The sequence shown here is derived from an EMBL/GenBank/DDBJ whole genome shotgun (WGS) entry which is preliminary data.</text>
</comment>
<evidence type="ECO:0000256" key="6">
    <source>
        <dbReference type="ARBA" id="ARBA00022723"/>
    </source>
</evidence>
<dbReference type="Gene3D" id="3.90.980.10">
    <property type="entry name" value="DNA primase, catalytic core, N-terminal domain"/>
    <property type="match status" value="1"/>
</dbReference>
<comment type="function">
    <text evidence="12 13">RNA polymerase that catalyzes the synthesis of short RNA molecules used as primers for DNA polymerase during DNA replication.</text>
</comment>
<keyword evidence="10 12" id="KW-0238">DNA-binding</keyword>
<dbReference type="PATRIC" id="fig|1619001.3.peg.103"/>
<keyword evidence="11 12" id="KW-0804">Transcription</keyword>
<dbReference type="InterPro" id="IPR034151">
    <property type="entry name" value="TOPRIM_DnaG_bac"/>
</dbReference>
<dbReference type="PANTHER" id="PTHR30313">
    <property type="entry name" value="DNA PRIMASE"/>
    <property type="match status" value="1"/>
</dbReference>
<dbReference type="InterPro" id="IPR002694">
    <property type="entry name" value="Znf_CHC2"/>
</dbReference>
<evidence type="ECO:0000256" key="7">
    <source>
        <dbReference type="ARBA" id="ARBA00022771"/>
    </source>
</evidence>